<evidence type="ECO:0000256" key="1">
    <source>
        <dbReference type="SAM" id="MobiDB-lite"/>
    </source>
</evidence>
<feature type="transmembrane region" description="Helical" evidence="2">
    <location>
        <begin position="167"/>
        <end position="186"/>
    </location>
</feature>
<keyword evidence="2" id="KW-1133">Transmembrane helix</keyword>
<dbReference type="EMBL" id="CP071868">
    <property type="protein sequence ID" value="QTE28619.1"/>
    <property type="molecule type" value="Genomic_DNA"/>
</dbReference>
<keyword evidence="2" id="KW-0472">Membrane</keyword>
<feature type="transmembrane region" description="Helical" evidence="2">
    <location>
        <begin position="223"/>
        <end position="244"/>
    </location>
</feature>
<organism evidence="3 4">
    <name type="scientific">Pengzhenrongella sicca</name>
    <dbReference type="NCBI Taxonomy" id="2819238"/>
    <lineage>
        <taxon>Bacteria</taxon>
        <taxon>Bacillati</taxon>
        <taxon>Actinomycetota</taxon>
        <taxon>Actinomycetes</taxon>
        <taxon>Micrococcales</taxon>
        <taxon>Pengzhenrongella</taxon>
    </lineage>
</organism>
<dbReference type="AlphaFoldDB" id="A0A8A4ZC76"/>
<keyword evidence="4" id="KW-1185">Reference proteome</keyword>
<feature type="transmembrane region" description="Helical" evidence="2">
    <location>
        <begin position="66"/>
        <end position="89"/>
    </location>
</feature>
<feature type="compositionally biased region" description="Basic and acidic residues" evidence="1">
    <location>
        <begin position="406"/>
        <end position="420"/>
    </location>
</feature>
<name>A0A8A4ZC76_9MICO</name>
<evidence type="ECO:0000313" key="4">
    <source>
        <dbReference type="Proteomes" id="UP000663937"/>
    </source>
</evidence>
<dbReference type="KEGG" id="psic:J4E96_14820"/>
<feature type="compositionally biased region" description="Pro residues" evidence="1">
    <location>
        <begin position="306"/>
        <end position="315"/>
    </location>
</feature>
<accession>A0A8A4ZC76</accession>
<gene>
    <name evidence="3" type="ORF">J4E96_14820</name>
</gene>
<evidence type="ECO:0000256" key="2">
    <source>
        <dbReference type="SAM" id="Phobius"/>
    </source>
</evidence>
<feature type="transmembrane region" description="Helical" evidence="2">
    <location>
        <begin position="193"/>
        <end position="211"/>
    </location>
</feature>
<keyword evidence="2" id="KW-0812">Transmembrane</keyword>
<feature type="transmembrane region" description="Helical" evidence="2">
    <location>
        <begin position="101"/>
        <end position="123"/>
    </location>
</feature>
<evidence type="ECO:0000313" key="3">
    <source>
        <dbReference type="EMBL" id="QTE28619.1"/>
    </source>
</evidence>
<dbReference type="Proteomes" id="UP000663937">
    <property type="component" value="Chromosome"/>
</dbReference>
<sequence>MGVCEVPVVDGLCNAAAEASTNWLITGFEGAAEVAGHTAAFLFESMWSIFEATTFVDLTSGRFTSVYNLLFGIAVFVMLAFFLLQVTAAMIRREGAALTRAVLGLAKSVLGSFIALTLIAAALEITDQLTLGIVSAAGTTMEDLGARIALLSGGIALTMPLAPGVGALLSLFVASLAIGGAFIIWISLLIRKALLLVAIVFAPVAMAGLSWDATRGWVSRWATFVIALIVSKLVIVVFFLLAVAEQSAPISSDLQSLSDPISGVVLMLIAGFAPYLTYKAISFIGVDFYHAASSEQEAKHALDRPLPTPSRPARPTPTQVLDGGHGARPPTTPATSAARPAGPAAPAGTSAGAAGGAASGGAAAGAAGGAVAAAGVGVVAVGAAAAGRTWAAGQRTGRTVAGAAGSHHDGAATTGRGDRR</sequence>
<dbReference type="RefSeq" id="WP_227422861.1">
    <property type="nucleotide sequence ID" value="NZ_CP071868.1"/>
</dbReference>
<feature type="transmembrane region" description="Helical" evidence="2">
    <location>
        <begin position="256"/>
        <end position="276"/>
    </location>
</feature>
<feature type="compositionally biased region" description="Low complexity" evidence="1">
    <location>
        <begin position="327"/>
        <end position="352"/>
    </location>
</feature>
<protein>
    <submittedName>
        <fullName evidence="3">Conjugal transfer protein TrbL</fullName>
    </submittedName>
</protein>
<reference evidence="3" key="1">
    <citation type="submission" date="2021-03" db="EMBL/GenBank/DDBJ databases">
        <title>Pengzhenrongella sicca gen. nov., sp. nov., a new member of suborder Micrococcineae isolated from High-Arctic tundra soil.</title>
        <authorList>
            <person name="Peng F."/>
        </authorList>
    </citation>
    <scope>NUCLEOTIDE SEQUENCE</scope>
    <source>
        <strain evidence="3">LRZ-2</strain>
    </source>
</reference>
<proteinExistence type="predicted"/>
<feature type="region of interest" description="Disordered" evidence="1">
    <location>
        <begin position="299"/>
        <end position="359"/>
    </location>
</feature>
<feature type="region of interest" description="Disordered" evidence="1">
    <location>
        <begin position="389"/>
        <end position="420"/>
    </location>
</feature>